<evidence type="ECO:0000313" key="2">
    <source>
        <dbReference type="Proteomes" id="UP000231791"/>
    </source>
</evidence>
<dbReference type="EMBL" id="CP024985">
    <property type="protein sequence ID" value="ATZ28212.1"/>
    <property type="molecule type" value="Genomic_DNA"/>
</dbReference>
<dbReference type="Proteomes" id="UP000231791">
    <property type="component" value="Chromosome"/>
</dbReference>
<dbReference type="KEGG" id="slx:SLAV_32200"/>
<evidence type="ECO:0000313" key="1">
    <source>
        <dbReference type="EMBL" id="ATZ28212.1"/>
    </source>
</evidence>
<reference evidence="1 2" key="1">
    <citation type="submission" date="2017-11" db="EMBL/GenBank/DDBJ databases">
        <title>Complete genome sequence of Streptomyces lavendulae subsp. lavendulae CCM 3239 (formerly 'Streptomyces aureofaciens CCM 3239'), the producer of the angucycline-type antibiotic auricin.</title>
        <authorList>
            <person name="Busche T."/>
            <person name="Novakova R."/>
            <person name="Al'Dilaimi A."/>
            <person name="Homerova D."/>
            <person name="Feckova L."/>
            <person name="Rezuchova B."/>
            <person name="Mingyar E."/>
            <person name="Csolleiova D."/>
            <person name="Bekeova C."/>
            <person name="Winkler A."/>
            <person name="Sevcikova B."/>
            <person name="Kalinowski J."/>
            <person name="Kormanec J."/>
            <person name="Ruckert C."/>
        </authorList>
    </citation>
    <scope>NUCLEOTIDE SEQUENCE [LARGE SCALE GENOMIC DNA]</scope>
    <source>
        <strain evidence="1 2">CCM 3239</strain>
    </source>
</reference>
<dbReference type="AlphaFoldDB" id="A0A2K8PN75"/>
<keyword evidence="2" id="KW-1185">Reference proteome</keyword>
<dbReference type="OrthoDB" id="4237848at2"/>
<organism evidence="1 2">
    <name type="scientific">Streptomyces lavendulae subsp. lavendulae</name>
    <dbReference type="NCBI Taxonomy" id="58340"/>
    <lineage>
        <taxon>Bacteria</taxon>
        <taxon>Bacillati</taxon>
        <taxon>Actinomycetota</taxon>
        <taxon>Actinomycetes</taxon>
        <taxon>Kitasatosporales</taxon>
        <taxon>Streptomycetaceae</taxon>
        <taxon>Streptomyces</taxon>
    </lineage>
</organism>
<proteinExistence type="predicted"/>
<gene>
    <name evidence="1" type="ORF">SLAV_32200</name>
</gene>
<sequence>MYEMRAESPDGLGELLWHVLSKEPSSGTLCGRHAPPPPAVPAISDGTAGERYCAPCMTAFRSAVQAHADNALSPEAA</sequence>
<name>A0A2K8PN75_STRLA</name>
<dbReference type="RefSeq" id="WP_030232758.1">
    <property type="nucleotide sequence ID" value="NZ_CP024985.1"/>
</dbReference>
<protein>
    <submittedName>
        <fullName evidence="1">Uncharacterized protein</fullName>
    </submittedName>
</protein>
<dbReference type="GeneID" id="49387426"/>
<accession>A0A2K8PN75</accession>